<dbReference type="EMBL" id="JAEPES010000001">
    <property type="protein sequence ID" value="MBK4346492.1"/>
    <property type="molecule type" value="Genomic_DNA"/>
</dbReference>
<evidence type="ECO:0000313" key="1">
    <source>
        <dbReference type="EMBL" id="MBK4346492.1"/>
    </source>
</evidence>
<reference evidence="1" key="1">
    <citation type="submission" date="2021-01" db="EMBL/GenBank/DDBJ databases">
        <title>Lacisediminihabitans sp. nov. strain G11-30, isolated from Antarctic Soil.</title>
        <authorList>
            <person name="Li J."/>
        </authorList>
    </citation>
    <scope>NUCLEOTIDE SEQUENCE</scope>
    <source>
        <strain evidence="1">G11-30</strain>
    </source>
</reference>
<dbReference type="RefSeq" id="WP_200554821.1">
    <property type="nucleotide sequence ID" value="NZ_JAEPES010000001.1"/>
</dbReference>
<dbReference type="Proteomes" id="UP000636458">
    <property type="component" value="Unassembled WGS sequence"/>
</dbReference>
<gene>
    <name evidence="1" type="ORF">IV501_02485</name>
</gene>
<organism evidence="1 2">
    <name type="scientific">Lacisediminihabitans changchengi</name>
    <dbReference type="NCBI Taxonomy" id="2787634"/>
    <lineage>
        <taxon>Bacteria</taxon>
        <taxon>Bacillati</taxon>
        <taxon>Actinomycetota</taxon>
        <taxon>Actinomycetes</taxon>
        <taxon>Micrococcales</taxon>
        <taxon>Microbacteriaceae</taxon>
        <taxon>Lacisediminihabitans</taxon>
    </lineage>
</organism>
<accession>A0A934SGZ3</accession>
<sequence>MSTTAAVASDTVPRAVSLSEADVRAILLEQNERRRVSGFDRVVMRVSLVALLWARHHTEPVSLPHEEQLRLVLNDRAREARLHEHSLVALLLRLP</sequence>
<protein>
    <submittedName>
        <fullName evidence="1">Uncharacterized protein</fullName>
    </submittedName>
</protein>
<proteinExistence type="predicted"/>
<dbReference type="AlphaFoldDB" id="A0A934SGZ3"/>
<name>A0A934SGZ3_9MICO</name>
<keyword evidence="2" id="KW-1185">Reference proteome</keyword>
<comment type="caution">
    <text evidence="1">The sequence shown here is derived from an EMBL/GenBank/DDBJ whole genome shotgun (WGS) entry which is preliminary data.</text>
</comment>
<evidence type="ECO:0000313" key="2">
    <source>
        <dbReference type="Proteomes" id="UP000636458"/>
    </source>
</evidence>